<dbReference type="Pfam" id="PF00080">
    <property type="entry name" value="Sod_Cu"/>
    <property type="match status" value="1"/>
</dbReference>
<protein>
    <submittedName>
        <fullName evidence="2">Copper chaperone</fullName>
    </submittedName>
</protein>
<dbReference type="AlphaFoldDB" id="A0A9W8AAB3"/>
<name>A0A9W8AAB3_9FUNG</name>
<dbReference type="EMBL" id="JANBPU010000010">
    <property type="protein sequence ID" value="KAJ1920726.1"/>
    <property type="molecule type" value="Genomic_DNA"/>
</dbReference>
<evidence type="ECO:0000259" key="1">
    <source>
        <dbReference type="Pfam" id="PF00080"/>
    </source>
</evidence>
<dbReference type="InterPro" id="IPR001424">
    <property type="entry name" value="SOD_Cu_Zn_dom"/>
</dbReference>
<reference evidence="2" key="1">
    <citation type="submission" date="2022-07" db="EMBL/GenBank/DDBJ databases">
        <title>Phylogenomic reconstructions and comparative analyses of Kickxellomycotina fungi.</title>
        <authorList>
            <person name="Reynolds N.K."/>
            <person name="Stajich J.E."/>
            <person name="Barry K."/>
            <person name="Grigoriev I.V."/>
            <person name="Crous P."/>
            <person name="Smith M.E."/>
        </authorList>
    </citation>
    <scope>NUCLEOTIDE SEQUENCE</scope>
    <source>
        <strain evidence="2">NBRC 100468</strain>
    </source>
</reference>
<dbReference type="InterPro" id="IPR036423">
    <property type="entry name" value="SOD-like_Cu/Zn_dom_sf"/>
</dbReference>
<dbReference type="Proteomes" id="UP001150538">
    <property type="component" value="Unassembled WGS sequence"/>
</dbReference>
<sequence>MCIRSFNVSLEDQQVIVEGNARPSQIKRALEDSGRSVILRGAGSSNGENLGAAVCIFEYTNNDNNSPHKTQSQGLARIVQVQESLCFIDVTVSGLTPGDYKLGIHTNGDMTDIPVSCGKLFKRAFAGTLSLPKEDDSAGEKPLGDLGTFTVGKSGWGDLVVESSKVKVWDIIGRSMLISSLSTSAPEFHIGGIIARSAGLFENDKQVCACSGATMWAESRTARKEGRS</sequence>
<gene>
    <name evidence="2" type="primary">CCS1</name>
    <name evidence="2" type="ORF">H4219_001125</name>
</gene>
<accession>A0A9W8AAB3</accession>
<dbReference type="GO" id="GO:0005507">
    <property type="term" value="F:copper ion binding"/>
    <property type="evidence" value="ECO:0007669"/>
    <property type="project" value="InterPro"/>
</dbReference>
<comment type="caution">
    <text evidence="2">The sequence shown here is derived from an EMBL/GenBank/DDBJ whole genome shotgun (WGS) entry which is preliminary data.</text>
</comment>
<dbReference type="Gene3D" id="2.60.40.200">
    <property type="entry name" value="Superoxide dismutase, copper/zinc binding domain"/>
    <property type="match status" value="1"/>
</dbReference>
<dbReference type="Gene3D" id="3.30.70.100">
    <property type="match status" value="1"/>
</dbReference>
<evidence type="ECO:0000313" key="3">
    <source>
        <dbReference type="Proteomes" id="UP001150538"/>
    </source>
</evidence>
<dbReference type="InterPro" id="IPR024134">
    <property type="entry name" value="SOD_Cu/Zn_/chaperone"/>
</dbReference>
<organism evidence="2 3">
    <name type="scientific">Mycoemilia scoparia</name>
    <dbReference type="NCBI Taxonomy" id="417184"/>
    <lineage>
        <taxon>Eukaryota</taxon>
        <taxon>Fungi</taxon>
        <taxon>Fungi incertae sedis</taxon>
        <taxon>Zoopagomycota</taxon>
        <taxon>Kickxellomycotina</taxon>
        <taxon>Kickxellomycetes</taxon>
        <taxon>Kickxellales</taxon>
        <taxon>Kickxellaceae</taxon>
        <taxon>Mycoemilia</taxon>
    </lineage>
</organism>
<dbReference type="OrthoDB" id="666972at2759"/>
<evidence type="ECO:0000313" key="2">
    <source>
        <dbReference type="EMBL" id="KAJ1920726.1"/>
    </source>
</evidence>
<feature type="domain" description="Superoxide dismutase copper/zinc binding" evidence="1">
    <location>
        <begin position="73"/>
        <end position="179"/>
    </location>
</feature>
<proteinExistence type="predicted"/>
<dbReference type="GO" id="GO:0006801">
    <property type="term" value="P:superoxide metabolic process"/>
    <property type="evidence" value="ECO:0007669"/>
    <property type="project" value="InterPro"/>
</dbReference>
<dbReference type="PANTHER" id="PTHR10003">
    <property type="entry name" value="SUPEROXIDE DISMUTASE CU-ZN -RELATED"/>
    <property type="match status" value="1"/>
</dbReference>
<dbReference type="SUPFAM" id="SSF49329">
    <property type="entry name" value="Cu,Zn superoxide dismutase-like"/>
    <property type="match status" value="1"/>
</dbReference>
<keyword evidence="3" id="KW-1185">Reference proteome</keyword>